<evidence type="ECO:0000256" key="1">
    <source>
        <dbReference type="ARBA" id="ARBA00022734"/>
    </source>
</evidence>
<accession>A0A9D3N0V8</accession>
<keyword evidence="3" id="KW-0175">Coiled coil</keyword>
<keyword evidence="2" id="KW-1015">Disulfide bond</keyword>
<reference evidence="5 6" key="1">
    <citation type="submission" date="2021-06" db="EMBL/GenBank/DDBJ databases">
        <title>Chromosome-level genome assembly of the red-tail catfish (Hemibagrus wyckioides).</title>
        <authorList>
            <person name="Shao F."/>
        </authorList>
    </citation>
    <scope>NUCLEOTIDE SEQUENCE [LARGE SCALE GENOMIC DNA]</scope>
    <source>
        <strain evidence="5">EC202008001</strain>
        <tissue evidence="5">Blood</tissue>
    </source>
</reference>
<name>A0A9D3N0V8_9TELE</name>
<keyword evidence="6" id="KW-1185">Reference proteome</keyword>
<dbReference type="InterPro" id="IPR016186">
    <property type="entry name" value="C-type_lectin-like/link_sf"/>
</dbReference>
<evidence type="ECO:0000256" key="3">
    <source>
        <dbReference type="SAM" id="Coils"/>
    </source>
</evidence>
<evidence type="ECO:0000313" key="5">
    <source>
        <dbReference type="EMBL" id="KAG7313944.1"/>
    </source>
</evidence>
<dbReference type="EMBL" id="JAHKSW010000029">
    <property type="protein sequence ID" value="KAG7313944.1"/>
    <property type="molecule type" value="Genomic_DNA"/>
</dbReference>
<dbReference type="PROSITE" id="PS50041">
    <property type="entry name" value="C_TYPE_LECTIN_2"/>
    <property type="match status" value="1"/>
</dbReference>
<dbReference type="InterPro" id="IPR016187">
    <property type="entry name" value="CTDL_fold"/>
</dbReference>
<dbReference type="Proteomes" id="UP000824219">
    <property type="component" value="Linkage Group LG29"/>
</dbReference>
<dbReference type="PANTHER" id="PTHR22803">
    <property type="entry name" value="MANNOSE, PHOSPHOLIPASE, LECTIN RECEPTOR RELATED"/>
    <property type="match status" value="1"/>
</dbReference>
<dbReference type="AlphaFoldDB" id="A0A9D3N0V8"/>
<dbReference type="InterPro" id="IPR033989">
    <property type="entry name" value="CD209-like_CTLD"/>
</dbReference>
<gene>
    <name evidence="5" type="ORF">KOW79_022440</name>
</gene>
<proteinExistence type="predicted"/>
<feature type="domain" description="C-type lectin" evidence="4">
    <location>
        <begin position="60"/>
        <end position="175"/>
    </location>
</feature>
<dbReference type="OrthoDB" id="6133475at2759"/>
<dbReference type="GO" id="GO:0030246">
    <property type="term" value="F:carbohydrate binding"/>
    <property type="evidence" value="ECO:0007669"/>
    <property type="project" value="UniProtKB-KW"/>
</dbReference>
<sequence>MQMGLERDHLKARNNNLTINRDEQKATIKNLDNEIEQLQNMYNKLQNMLNTISKMRWVTFNSSFYGMSNERKSWEESRNDCMDKGANLLIINNKEEQEFIGKQLVNLETWIGLSDRDKEGDWKWVDGKSLNTTFRYWNQGEPNNADGEDCAAIYASPGTFWNDKKCSAQLPWICEKGVSQ</sequence>
<protein>
    <recommendedName>
        <fullName evidence="4">C-type lectin domain-containing protein</fullName>
    </recommendedName>
</protein>
<dbReference type="SMART" id="SM00034">
    <property type="entry name" value="CLECT"/>
    <property type="match status" value="1"/>
</dbReference>
<evidence type="ECO:0000256" key="2">
    <source>
        <dbReference type="ARBA" id="ARBA00023157"/>
    </source>
</evidence>
<dbReference type="Gene3D" id="3.10.100.10">
    <property type="entry name" value="Mannose-Binding Protein A, subunit A"/>
    <property type="match status" value="1"/>
</dbReference>
<dbReference type="Gene3D" id="1.20.5.400">
    <property type="match status" value="1"/>
</dbReference>
<dbReference type="PROSITE" id="PS00615">
    <property type="entry name" value="C_TYPE_LECTIN_1"/>
    <property type="match status" value="1"/>
</dbReference>
<dbReference type="Pfam" id="PF00059">
    <property type="entry name" value="Lectin_C"/>
    <property type="match status" value="1"/>
</dbReference>
<organism evidence="5 6">
    <name type="scientific">Hemibagrus wyckioides</name>
    <dbReference type="NCBI Taxonomy" id="337641"/>
    <lineage>
        <taxon>Eukaryota</taxon>
        <taxon>Metazoa</taxon>
        <taxon>Chordata</taxon>
        <taxon>Craniata</taxon>
        <taxon>Vertebrata</taxon>
        <taxon>Euteleostomi</taxon>
        <taxon>Actinopterygii</taxon>
        <taxon>Neopterygii</taxon>
        <taxon>Teleostei</taxon>
        <taxon>Ostariophysi</taxon>
        <taxon>Siluriformes</taxon>
        <taxon>Bagridae</taxon>
        <taxon>Hemibagrus</taxon>
    </lineage>
</organism>
<dbReference type="CDD" id="cd03590">
    <property type="entry name" value="CLECT_DC-SIGN_like"/>
    <property type="match status" value="1"/>
</dbReference>
<comment type="caution">
    <text evidence="5">The sequence shown here is derived from an EMBL/GenBank/DDBJ whole genome shotgun (WGS) entry which is preliminary data.</text>
</comment>
<evidence type="ECO:0000313" key="6">
    <source>
        <dbReference type="Proteomes" id="UP000824219"/>
    </source>
</evidence>
<dbReference type="SUPFAM" id="SSF56436">
    <property type="entry name" value="C-type lectin-like"/>
    <property type="match status" value="1"/>
</dbReference>
<dbReference type="InterPro" id="IPR050111">
    <property type="entry name" value="C-type_lectin/snaclec_domain"/>
</dbReference>
<dbReference type="InterPro" id="IPR018378">
    <property type="entry name" value="C-type_lectin_CS"/>
</dbReference>
<dbReference type="InterPro" id="IPR001304">
    <property type="entry name" value="C-type_lectin-like"/>
</dbReference>
<feature type="coiled-coil region" evidence="3">
    <location>
        <begin position="7"/>
        <end position="55"/>
    </location>
</feature>
<keyword evidence="1" id="KW-0430">Lectin</keyword>
<evidence type="ECO:0000259" key="4">
    <source>
        <dbReference type="PROSITE" id="PS50041"/>
    </source>
</evidence>